<organism evidence="1 2">
    <name type="scientific">Molossus molossus</name>
    <name type="common">Pallas' mastiff bat</name>
    <name type="synonym">Vespertilio molossus</name>
    <dbReference type="NCBI Taxonomy" id="27622"/>
    <lineage>
        <taxon>Eukaryota</taxon>
        <taxon>Metazoa</taxon>
        <taxon>Chordata</taxon>
        <taxon>Craniata</taxon>
        <taxon>Vertebrata</taxon>
        <taxon>Euteleostomi</taxon>
        <taxon>Mammalia</taxon>
        <taxon>Eutheria</taxon>
        <taxon>Laurasiatheria</taxon>
        <taxon>Chiroptera</taxon>
        <taxon>Yangochiroptera</taxon>
        <taxon>Molossidae</taxon>
        <taxon>Molossus</taxon>
    </lineage>
</organism>
<name>A0A7J8CRP3_MOLMO</name>
<keyword evidence="2" id="KW-1185">Reference proteome</keyword>
<protein>
    <submittedName>
        <fullName evidence="1">Uncharacterized protein</fullName>
    </submittedName>
</protein>
<evidence type="ECO:0000313" key="2">
    <source>
        <dbReference type="Proteomes" id="UP000550707"/>
    </source>
</evidence>
<evidence type="ECO:0000313" key="1">
    <source>
        <dbReference type="EMBL" id="KAF6413563.1"/>
    </source>
</evidence>
<dbReference type="Proteomes" id="UP000550707">
    <property type="component" value="Unassembled WGS sequence"/>
</dbReference>
<dbReference type="AlphaFoldDB" id="A0A7J8CRP3"/>
<reference evidence="1 2" key="1">
    <citation type="journal article" date="2020" name="Nature">
        <title>Six reference-quality genomes reveal evolution of bat adaptations.</title>
        <authorList>
            <person name="Jebb D."/>
            <person name="Huang Z."/>
            <person name="Pippel M."/>
            <person name="Hughes G.M."/>
            <person name="Lavrichenko K."/>
            <person name="Devanna P."/>
            <person name="Winkler S."/>
            <person name="Jermiin L.S."/>
            <person name="Skirmuntt E.C."/>
            <person name="Katzourakis A."/>
            <person name="Burkitt-Gray L."/>
            <person name="Ray D.A."/>
            <person name="Sullivan K.A.M."/>
            <person name="Roscito J.G."/>
            <person name="Kirilenko B.M."/>
            <person name="Davalos L.M."/>
            <person name="Corthals A.P."/>
            <person name="Power M.L."/>
            <person name="Jones G."/>
            <person name="Ransome R.D."/>
            <person name="Dechmann D.K.N."/>
            <person name="Locatelli A.G."/>
            <person name="Puechmaille S.J."/>
            <person name="Fedrigo O."/>
            <person name="Jarvis E.D."/>
            <person name="Hiller M."/>
            <person name="Vernes S.C."/>
            <person name="Myers E.W."/>
            <person name="Teeling E.C."/>
        </authorList>
    </citation>
    <scope>NUCLEOTIDE SEQUENCE [LARGE SCALE GENOMIC DNA]</scope>
    <source>
        <strain evidence="1">MMolMol1</strain>
        <tissue evidence="1">Muscle</tissue>
    </source>
</reference>
<comment type="caution">
    <text evidence="1">The sequence shown here is derived from an EMBL/GenBank/DDBJ whole genome shotgun (WGS) entry which is preliminary data.</text>
</comment>
<dbReference type="InParanoid" id="A0A7J8CRP3"/>
<gene>
    <name evidence="1" type="ORF">HJG59_009766</name>
</gene>
<accession>A0A7J8CRP3</accession>
<proteinExistence type="predicted"/>
<sequence>MKLDYQLTPYTRINSKWIKNLNVTCKSIKIIEENVGNKISNITRSRIFTDTMSKARETKEKLNTWDYIKLKSFCTAKETSIEMEREPTIWESLIANNTSDKGLISKLYRVAIQLNERKTKHPI</sequence>
<dbReference type="EMBL" id="JACASF010000020">
    <property type="protein sequence ID" value="KAF6413563.1"/>
    <property type="molecule type" value="Genomic_DNA"/>
</dbReference>